<reference evidence="10" key="1">
    <citation type="submission" date="2019-11" db="UniProtKB">
        <authorList>
            <consortium name="WormBaseParasite"/>
        </authorList>
    </citation>
    <scope>IDENTIFICATION</scope>
</reference>
<dbReference type="Pfam" id="PF23704">
    <property type="entry name" value="WHD_GTF3C1_N"/>
    <property type="match status" value="1"/>
</dbReference>
<evidence type="ECO:0000256" key="2">
    <source>
        <dbReference type="ARBA" id="ARBA00022553"/>
    </source>
</evidence>
<evidence type="ECO:0000259" key="8">
    <source>
        <dbReference type="Pfam" id="PF23704"/>
    </source>
</evidence>
<keyword evidence="2" id="KW-0597">Phosphoprotein</keyword>
<evidence type="ECO:0000313" key="10">
    <source>
        <dbReference type="WBParaSite" id="MCU_001782-RC"/>
    </source>
</evidence>
<protein>
    <submittedName>
        <fullName evidence="10">B-block_TFIIIC domain-containing protein</fullName>
    </submittedName>
</protein>
<feature type="domain" description="B-block binding subunit of TFIIIC" evidence="7">
    <location>
        <begin position="169"/>
        <end position="242"/>
    </location>
</feature>
<feature type="compositionally biased region" description="Basic residues" evidence="6">
    <location>
        <begin position="1143"/>
        <end position="1154"/>
    </location>
</feature>
<dbReference type="GO" id="GO:0006384">
    <property type="term" value="P:transcription initiation at RNA polymerase III promoter"/>
    <property type="evidence" value="ECO:0007669"/>
    <property type="project" value="InterPro"/>
</dbReference>
<dbReference type="GO" id="GO:0003677">
    <property type="term" value="F:DNA binding"/>
    <property type="evidence" value="ECO:0007669"/>
    <property type="project" value="UniProtKB-KW"/>
</dbReference>
<feature type="domain" description="General transcription factor 3C polypeptide 1 winged-helix" evidence="8">
    <location>
        <begin position="9"/>
        <end position="67"/>
    </location>
</feature>
<evidence type="ECO:0000256" key="6">
    <source>
        <dbReference type="SAM" id="MobiDB-lite"/>
    </source>
</evidence>
<keyword evidence="3" id="KW-0238">DNA-binding</keyword>
<evidence type="ECO:0000256" key="1">
    <source>
        <dbReference type="ARBA" id="ARBA00004123"/>
    </source>
</evidence>
<dbReference type="GO" id="GO:0042791">
    <property type="term" value="P:5S class rRNA transcription by RNA polymerase III"/>
    <property type="evidence" value="ECO:0007669"/>
    <property type="project" value="TreeGrafter"/>
</dbReference>
<feature type="compositionally biased region" description="Polar residues" evidence="6">
    <location>
        <begin position="1128"/>
        <end position="1140"/>
    </location>
</feature>
<dbReference type="CDD" id="cd16169">
    <property type="entry name" value="Tau138_eWH"/>
    <property type="match status" value="1"/>
</dbReference>
<feature type="region of interest" description="Disordered" evidence="6">
    <location>
        <begin position="1128"/>
        <end position="1182"/>
    </location>
</feature>
<feature type="compositionally biased region" description="Low complexity" evidence="6">
    <location>
        <begin position="1155"/>
        <end position="1170"/>
    </location>
</feature>
<keyword evidence="4" id="KW-0804">Transcription</keyword>
<evidence type="ECO:0000259" key="9">
    <source>
        <dbReference type="Pfam" id="PF24101"/>
    </source>
</evidence>
<evidence type="ECO:0000256" key="4">
    <source>
        <dbReference type="ARBA" id="ARBA00023163"/>
    </source>
</evidence>
<feature type="compositionally biased region" description="Polar residues" evidence="6">
    <location>
        <begin position="392"/>
        <end position="401"/>
    </location>
</feature>
<keyword evidence="5" id="KW-0539">Nucleus</keyword>
<dbReference type="WBParaSite" id="MCU_001782-RC">
    <property type="protein sequence ID" value="MCU_001782-RC"/>
    <property type="gene ID" value="MCU_001782"/>
</dbReference>
<dbReference type="InterPro" id="IPR056428">
    <property type="entry name" value="WH_GTF3C1"/>
</dbReference>
<dbReference type="Pfam" id="PF24101">
    <property type="entry name" value="WHD_GTF3C1"/>
    <property type="match status" value="1"/>
</dbReference>
<dbReference type="GO" id="GO:0000127">
    <property type="term" value="C:transcription factor TFIIIC complex"/>
    <property type="evidence" value="ECO:0007669"/>
    <property type="project" value="InterPro"/>
</dbReference>
<dbReference type="Pfam" id="PF04182">
    <property type="entry name" value="B-block_TFIIIC"/>
    <property type="match status" value="1"/>
</dbReference>
<dbReference type="InterPro" id="IPR035625">
    <property type="entry name" value="Tfc3-like_eWH"/>
</dbReference>
<comment type="subcellular location">
    <subcellularLocation>
        <location evidence="1">Nucleus</location>
    </subcellularLocation>
</comment>
<dbReference type="PANTHER" id="PTHR15180">
    <property type="entry name" value="GENERAL TRANSCRIPTION FACTOR 3C POLYPEPTIDE 1"/>
    <property type="match status" value="1"/>
</dbReference>
<accession>A0A5K3EPP1</accession>
<feature type="region of interest" description="Disordered" evidence="6">
    <location>
        <begin position="642"/>
        <end position="663"/>
    </location>
</feature>
<evidence type="ECO:0000256" key="3">
    <source>
        <dbReference type="ARBA" id="ARBA00023125"/>
    </source>
</evidence>
<dbReference type="InterPro" id="IPR007309">
    <property type="entry name" value="TFIIIC_Bblock-bd"/>
</dbReference>
<organism evidence="10">
    <name type="scientific">Mesocestoides corti</name>
    <name type="common">Flatworm</name>
    <dbReference type="NCBI Taxonomy" id="53468"/>
    <lineage>
        <taxon>Eukaryota</taxon>
        <taxon>Metazoa</taxon>
        <taxon>Spiralia</taxon>
        <taxon>Lophotrochozoa</taxon>
        <taxon>Platyhelminthes</taxon>
        <taxon>Cestoda</taxon>
        <taxon>Eucestoda</taxon>
        <taxon>Cyclophyllidea</taxon>
        <taxon>Mesocestoididae</taxon>
        <taxon>Mesocestoides</taxon>
    </lineage>
</organism>
<evidence type="ECO:0000256" key="5">
    <source>
        <dbReference type="ARBA" id="ARBA00023242"/>
    </source>
</evidence>
<dbReference type="InterPro" id="IPR056467">
    <property type="entry name" value="eWH_GTF3C1"/>
</dbReference>
<dbReference type="GO" id="GO:0005634">
    <property type="term" value="C:nucleus"/>
    <property type="evidence" value="ECO:0007669"/>
    <property type="project" value="UniProtKB-SubCell"/>
</dbReference>
<name>A0A5K3EPP1_MESCO</name>
<dbReference type="InterPro" id="IPR044210">
    <property type="entry name" value="Tfc3-like"/>
</dbReference>
<sequence length="1284" mass="144702">MHFLNIIKDEICAAGLDGMPISHLWHILEEPLVKFPIKIDQESKEFLWSRIRHFKNFDFYVLPKDPPPYMYFDRFDNLEENSSDLCYSSSVPKTEKRLYPVDDPNVYGSCLHYKTRTFVTSVILKEDLTYKDAHCRWGDRLVVVASQALRTLFLTGSEALNASINAKLYRILELIAKSRYNGIPISGQDGILSYGESSSTVFYIRKLFSADGLIKSQPFITREISRKNLRRTTLLHSFRFFRPITYPLALVMEKVSNLLAEAPTKMLLPFTIRQTFSMGRRSFMRILKFGVQQGCLKLIHVPFGTACALVNGSDGDCGEVSAEMLRKEAAELSSLEISQAESLPESTGRRHVREAAVVYLQRPFDINKYMVEAHINRGSRPDSVSELVDGNNIDNSPTSDEPSPGDGHDLMRMENGDAFACAPYYTPNVNGEESFCVQICRLLCRTGGKPNSQLAAHFNTSHKLMSRYTDALAGLGKLLTSKVSTGTTFSLVRQYLTEKEALEFQETQKEFRQTGFSSVYNQRQFRKTFIIKSLEESKVFPSVVDLRSRIWAHEESQGMKGKMDRKSLARIINELVNEKRLKFIDMEIAGRRYDGSTRRVELKLVCHPSIDTDSPELIDCVMAEKRRCMIVPKSYGALRPEDALGTDNSQVVPEEPPTDSTSPYVQALTKKELELIRLPDKNISKLRRRCLLHKFLFYLLYEGPKDAKPIATSHEKWAPVYNETSVTYRYVPPSARNHAVAGWITFHDMIQAMPLGLFLAISAPGTAPRLLLQWLSVLKGGEASLRPVLREMITQQSAQASAFSPYRKDGSSPTPDALRRFELLRTPIASCPCPGGRSGGLYTWLMSRYNVTRIYSVVEQLSGHGLLTLNGQSMQDHLPMANIYVHRRAALLDTRFASPAHHILSDVSACPPPLTYHFKTMQDVDGYWLNLRAILLYTPYGFTRFSDPNINQFVHTKAPILSVGRLQDISASEQSTPTLPTLCPTSLKSPLSAVPLTGDVDIDGGTSDPVTLIGVGGLHASLYLFKAPFEEMGYGTTDQGLCTQYVPQYPSPNLQLQPVVRAKELREILGSFEPDLRTTGDGAFWPWTVQLFFNTDPVIELPPPPKLPAWLFSTRSRRFPFLIESMDSQGESGSCATGASRSRPLHRRKLRGSRRGSAGPSSDTTGSSSDANEEEENSSFEELQPILKSRKRRLQKRTSIPHIHRHAFGRRNIVGDKRALDERDVEIRNSLHYRRASWCKLEDQVLLTCRVASLFLVGHTRECKQRRVTSAFTLTSANLLHVAL</sequence>
<proteinExistence type="predicted"/>
<feature type="region of interest" description="Disordered" evidence="6">
    <location>
        <begin position="380"/>
        <end position="410"/>
    </location>
</feature>
<evidence type="ECO:0000259" key="7">
    <source>
        <dbReference type="Pfam" id="PF04182"/>
    </source>
</evidence>
<dbReference type="PANTHER" id="PTHR15180:SF1">
    <property type="entry name" value="GENERAL TRANSCRIPTION FACTOR 3C POLYPEPTIDE 1"/>
    <property type="match status" value="1"/>
</dbReference>
<feature type="domain" description="GTF3C1 extended winged-helix" evidence="9">
    <location>
        <begin position="522"/>
        <end position="627"/>
    </location>
</feature>